<accession>A0A6L5X8Z3</accession>
<reference evidence="1 2" key="1">
    <citation type="submission" date="2019-08" db="EMBL/GenBank/DDBJ databases">
        <title>In-depth cultivation of the pig gut microbiome towards novel bacterial diversity and tailored functional studies.</title>
        <authorList>
            <person name="Wylensek D."/>
            <person name="Hitch T.C.A."/>
            <person name="Clavel T."/>
        </authorList>
    </citation>
    <scope>NUCLEOTIDE SEQUENCE [LARGE SCALE GENOMIC DNA]</scope>
    <source>
        <strain evidence="1 2">Oil+RF-744-WCA-WT-11</strain>
    </source>
</reference>
<sequence>MIFGTCGQRAPSVGESAPAERRKYIEEHFRCISDCDMCGICAVYHNQDPLLVYRDYIEGTRTFEEITEEYRR</sequence>
<dbReference type="AlphaFoldDB" id="A0A6L5X8Z3"/>
<comment type="caution">
    <text evidence="1">The sequence shown here is derived from an EMBL/GenBank/DDBJ whole genome shotgun (WGS) entry which is preliminary data.</text>
</comment>
<dbReference type="EMBL" id="VULZ01000015">
    <property type="protein sequence ID" value="MSS15818.1"/>
    <property type="molecule type" value="Genomic_DNA"/>
</dbReference>
<evidence type="ECO:0000313" key="2">
    <source>
        <dbReference type="Proteomes" id="UP000481852"/>
    </source>
</evidence>
<name>A0A6L5X8Z3_9FIRM</name>
<keyword evidence="2" id="KW-1185">Reference proteome</keyword>
<dbReference type="RefSeq" id="WP_154527040.1">
    <property type="nucleotide sequence ID" value="NZ_JAQYJL010000028.1"/>
</dbReference>
<dbReference type="Proteomes" id="UP000481852">
    <property type="component" value="Unassembled WGS sequence"/>
</dbReference>
<evidence type="ECO:0000313" key="1">
    <source>
        <dbReference type="EMBL" id="MSS15818.1"/>
    </source>
</evidence>
<proteinExistence type="predicted"/>
<protein>
    <submittedName>
        <fullName evidence="1">Uncharacterized protein</fullName>
    </submittedName>
</protein>
<organism evidence="1 2">
    <name type="scientific">Porcincola intestinalis</name>
    <dbReference type="NCBI Taxonomy" id="2606632"/>
    <lineage>
        <taxon>Bacteria</taxon>
        <taxon>Bacillati</taxon>
        <taxon>Bacillota</taxon>
        <taxon>Clostridia</taxon>
        <taxon>Lachnospirales</taxon>
        <taxon>Lachnospiraceae</taxon>
        <taxon>Porcincola</taxon>
    </lineage>
</organism>
<gene>
    <name evidence="1" type="ORF">FYJ35_12390</name>
</gene>